<keyword evidence="3" id="KW-1185">Reference proteome</keyword>
<dbReference type="EMBL" id="JANEYF010002233">
    <property type="protein sequence ID" value="KAJ8949372.1"/>
    <property type="molecule type" value="Genomic_DNA"/>
</dbReference>
<feature type="region of interest" description="Disordered" evidence="1">
    <location>
        <begin position="1"/>
        <end position="56"/>
    </location>
</feature>
<dbReference type="AlphaFoldDB" id="A0AAV8YFU7"/>
<accession>A0AAV8YFU7</accession>
<comment type="caution">
    <text evidence="2">The sequence shown here is derived from an EMBL/GenBank/DDBJ whole genome shotgun (WGS) entry which is preliminary data.</text>
</comment>
<evidence type="ECO:0000256" key="1">
    <source>
        <dbReference type="SAM" id="MobiDB-lite"/>
    </source>
</evidence>
<protein>
    <submittedName>
        <fullName evidence="2">Uncharacterized protein</fullName>
    </submittedName>
</protein>
<sequence>MRYTIFRPPPRKLENMKLPSNKNQVNYDGLGGSTKDDIFPSPKPAQTGLKRHKSSSVISSSKFRKLAPTAKVTDFLNSSNSCHQ</sequence>
<organism evidence="2 3">
    <name type="scientific">Rhamnusium bicolor</name>
    <dbReference type="NCBI Taxonomy" id="1586634"/>
    <lineage>
        <taxon>Eukaryota</taxon>
        <taxon>Metazoa</taxon>
        <taxon>Ecdysozoa</taxon>
        <taxon>Arthropoda</taxon>
        <taxon>Hexapoda</taxon>
        <taxon>Insecta</taxon>
        <taxon>Pterygota</taxon>
        <taxon>Neoptera</taxon>
        <taxon>Endopterygota</taxon>
        <taxon>Coleoptera</taxon>
        <taxon>Polyphaga</taxon>
        <taxon>Cucujiformia</taxon>
        <taxon>Chrysomeloidea</taxon>
        <taxon>Cerambycidae</taxon>
        <taxon>Lepturinae</taxon>
        <taxon>Rhagiini</taxon>
        <taxon>Rhamnusium</taxon>
    </lineage>
</organism>
<proteinExistence type="predicted"/>
<dbReference type="Proteomes" id="UP001162156">
    <property type="component" value="Unassembled WGS sequence"/>
</dbReference>
<evidence type="ECO:0000313" key="3">
    <source>
        <dbReference type="Proteomes" id="UP001162156"/>
    </source>
</evidence>
<evidence type="ECO:0000313" key="2">
    <source>
        <dbReference type="EMBL" id="KAJ8949372.1"/>
    </source>
</evidence>
<gene>
    <name evidence="2" type="ORF">NQ314_008232</name>
</gene>
<name>A0AAV8YFU7_9CUCU</name>
<reference evidence="2" key="1">
    <citation type="journal article" date="2023" name="Insect Mol. Biol.">
        <title>Genome sequencing provides insights into the evolution of gene families encoding plant cell wall-degrading enzymes in longhorned beetles.</title>
        <authorList>
            <person name="Shin N.R."/>
            <person name="Okamura Y."/>
            <person name="Kirsch R."/>
            <person name="Pauchet Y."/>
        </authorList>
    </citation>
    <scope>NUCLEOTIDE SEQUENCE</scope>
    <source>
        <strain evidence="2">RBIC_L_NR</strain>
    </source>
</reference>